<evidence type="ECO:0000313" key="4">
    <source>
        <dbReference type="Proteomes" id="UP000572212"/>
    </source>
</evidence>
<dbReference type="CDD" id="cd13582">
    <property type="entry name" value="PBP2_AlgQ_like_3"/>
    <property type="match status" value="1"/>
</dbReference>
<dbReference type="PANTHER" id="PTHR43649">
    <property type="entry name" value="ARABINOSE-BINDING PROTEIN-RELATED"/>
    <property type="match status" value="1"/>
</dbReference>
<feature type="compositionally biased region" description="Acidic residues" evidence="1">
    <location>
        <begin position="41"/>
        <end position="53"/>
    </location>
</feature>
<dbReference type="AlphaFoldDB" id="A0A841RMR2"/>
<comment type="caution">
    <text evidence="3">The sequence shown here is derived from an EMBL/GenBank/DDBJ whole genome shotgun (WGS) entry which is preliminary data.</text>
</comment>
<dbReference type="SUPFAM" id="SSF53850">
    <property type="entry name" value="Periplasmic binding protein-like II"/>
    <property type="match status" value="1"/>
</dbReference>
<dbReference type="Proteomes" id="UP000572212">
    <property type="component" value="Unassembled WGS sequence"/>
</dbReference>
<dbReference type="EMBL" id="JACHON010000002">
    <property type="protein sequence ID" value="MBB6512224.1"/>
    <property type="molecule type" value="Genomic_DNA"/>
</dbReference>
<dbReference type="PANTHER" id="PTHR43649:SF12">
    <property type="entry name" value="DIACETYLCHITOBIOSE BINDING PROTEIN DASA"/>
    <property type="match status" value="1"/>
</dbReference>
<evidence type="ECO:0000256" key="1">
    <source>
        <dbReference type="SAM" id="MobiDB-lite"/>
    </source>
</evidence>
<name>A0A841RMR2_9BACI</name>
<dbReference type="PROSITE" id="PS51257">
    <property type="entry name" value="PROKAR_LIPOPROTEIN"/>
    <property type="match status" value="1"/>
</dbReference>
<gene>
    <name evidence="3" type="ORF">GGQ92_001005</name>
</gene>
<reference evidence="3 4" key="1">
    <citation type="submission" date="2020-08" db="EMBL/GenBank/DDBJ databases">
        <title>Genomic Encyclopedia of Type Strains, Phase IV (KMG-IV): sequencing the most valuable type-strain genomes for metagenomic binning, comparative biology and taxonomic classification.</title>
        <authorList>
            <person name="Goeker M."/>
        </authorList>
    </citation>
    <scope>NUCLEOTIDE SEQUENCE [LARGE SCALE GENOMIC DNA]</scope>
    <source>
        <strain evidence="3 4">DSM 11805</strain>
    </source>
</reference>
<evidence type="ECO:0000313" key="3">
    <source>
        <dbReference type="EMBL" id="MBB6512224.1"/>
    </source>
</evidence>
<keyword evidence="4" id="KW-1185">Reference proteome</keyword>
<evidence type="ECO:0000256" key="2">
    <source>
        <dbReference type="SAM" id="SignalP"/>
    </source>
</evidence>
<dbReference type="InterPro" id="IPR006059">
    <property type="entry name" value="SBP"/>
</dbReference>
<dbReference type="Gene3D" id="3.40.190.10">
    <property type="entry name" value="Periplasmic binding protein-like II"/>
    <property type="match status" value="2"/>
</dbReference>
<dbReference type="RefSeq" id="WP_184245225.1">
    <property type="nucleotide sequence ID" value="NZ_BAAACU010000002.1"/>
</dbReference>
<dbReference type="Pfam" id="PF13416">
    <property type="entry name" value="SBP_bac_8"/>
    <property type="match status" value="1"/>
</dbReference>
<keyword evidence="2" id="KW-0732">Signal</keyword>
<protein>
    <submittedName>
        <fullName evidence="3">Putative aldouronate transport system substrate-binding protein</fullName>
    </submittedName>
</protein>
<feature type="compositionally biased region" description="Low complexity" evidence="1">
    <location>
        <begin position="30"/>
        <end position="40"/>
    </location>
</feature>
<proteinExistence type="predicted"/>
<feature type="chain" id="PRO_5038468304" evidence="2">
    <location>
        <begin position="22"/>
        <end position="575"/>
    </location>
</feature>
<feature type="region of interest" description="Disordered" evidence="1">
    <location>
        <begin position="28"/>
        <end position="55"/>
    </location>
</feature>
<sequence length="575" mass="65698">MKKKSLWLLGMLIAMMLFVVACGNDDDASSSDGGDSASESTDGENTEGSEGCEEPTTYKFFDASKSDDDLNTAETKLGKMFEEETCVNFDIEHIVGDVNQKIGTMIASGEYPHLMNAEQSTDAVIDAGGFVPLNDLIEEHAPNIKKWYGPYLEFMKRSDGNIYIIPSGASNGYIKPPNIYQGAWWIKRDVLREMDYPQPKTLDDFFDIIEEYVSNNPQIDGMDTIGFTALTDDWRFFALSNQPNHLAGYPNDGGVQVDLETHEAKVYNNNEDTKRWLEKLNEVHHKGLVDQEMFTQNYDEYLAKISTGRVVGFFDYHWQVADALNTIREDEDFYSEYMAFPVVFEEGIKDQYLDPVGFAASPGQGITVNTTEEERIEIIKFLDYLMQEEIQKMITWGIEGETYSVDEDGMFYQTEEQFAQTSVDSFRREFGFRTFEWGWPRLNGLFDDGNAVEARNQPSVAQLAYNDVDKEFLDAYGIETFAELFSEPDERPWYPAYDAPIETGSQAQLYEQQLDDLMKRTYPGMIFADEGDFESLWNSYSEEFEKLPIEEFEKVMTEYIDNKVRVAEEAAAAAE</sequence>
<accession>A0A841RMR2</accession>
<dbReference type="InterPro" id="IPR050490">
    <property type="entry name" value="Bact_solute-bd_prot1"/>
</dbReference>
<feature type="signal peptide" evidence="2">
    <location>
        <begin position="1"/>
        <end position="21"/>
    </location>
</feature>
<organism evidence="3 4">
    <name type="scientific">Gracilibacillus halotolerans</name>
    <dbReference type="NCBI Taxonomy" id="74386"/>
    <lineage>
        <taxon>Bacteria</taxon>
        <taxon>Bacillati</taxon>
        <taxon>Bacillota</taxon>
        <taxon>Bacilli</taxon>
        <taxon>Bacillales</taxon>
        <taxon>Bacillaceae</taxon>
        <taxon>Gracilibacillus</taxon>
    </lineage>
</organism>